<dbReference type="InterPro" id="IPR012312">
    <property type="entry name" value="Hemerythrin-like"/>
</dbReference>
<comment type="caution">
    <text evidence="3">The sequence shown here is derived from an EMBL/GenBank/DDBJ whole genome shotgun (WGS) entry which is preliminary data.</text>
</comment>
<feature type="coiled-coil region" evidence="1">
    <location>
        <begin position="89"/>
        <end position="127"/>
    </location>
</feature>
<accession>A0A0F8YBT0</accession>
<dbReference type="PANTHER" id="PTHR39966">
    <property type="entry name" value="BLL2471 PROTEIN-RELATED"/>
    <property type="match status" value="1"/>
</dbReference>
<dbReference type="Gene3D" id="1.20.120.520">
    <property type="entry name" value="nmb1532 protein domain like"/>
    <property type="match status" value="1"/>
</dbReference>
<organism evidence="3">
    <name type="scientific">marine sediment metagenome</name>
    <dbReference type="NCBI Taxonomy" id="412755"/>
    <lineage>
        <taxon>unclassified sequences</taxon>
        <taxon>metagenomes</taxon>
        <taxon>ecological metagenomes</taxon>
    </lineage>
</organism>
<evidence type="ECO:0000313" key="3">
    <source>
        <dbReference type="EMBL" id="KKK78887.1"/>
    </source>
</evidence>
<dbReference type="EMBL" id="LAZR01054282">
    <property type="protein sequence ID" value="KKK78887.1"/>
    <property type="molecule type" value="Genomic_DNA"/>
</dbReference>
<evidence type="ECO:0000256" key="1">
    <source>
        <dbReference type="SAM" id="Coils"/>
    </source>
</evidence>
<proteinExistence type="predicted"/>
<gene>
    <name evidence="3" type="ORF">LCGC14_2839020</name>
</gene>
<name>A0A0F8YBT0_9ZZZZ</name>
<evidence type="ECO:0000259" key="2">
    <source>
        <dbReference type="Pfam" id="PF01814"/>
    </source>
</evidence>
<sequence length="246" mass="28174">MEIPLAKRAGDMLAALLQVIQNPKQAKEFLKDLEVSVEEFRKIELNGIELKRLKQWDAELQSREADVNGRFDEVSKIKPQAVMDAQGIVDQANLQLSLAKEQNDEAKTKIKELKDEHDIELRQLIEEHKAIKSMLSILESVCNKLESKEEINPEDLEQILDFIKTFADKYHHEKEEYLLFPAMEKAGIPREGGPIAVMLMEHNVGRDFVKRMSEAVAKYQDGIRNGSQEIIENARGYISLLTPHIE</sequence>
<dbReference type="PANTHER" id="PTHR39966:SF1">
    <property type="entry name" value="HEMERYTHRIN-LIKE DOMAIN-CONTAINING PROTEIN"/>
    <property type="match status" value="1"/>
</dbReference>
<dbReference type="GO" id="GO:0005886">
    <property type="term" value="C:plasma membrane"/>
    <property type="evidence" value="ECO:0007669"/>
    <property type="project" value="TreeGrafter"/>
</dbReference>
<dbReference type="Pfam" id="PF01814">
    <property type="entry name" value="Hemerythrin"/>
    <property type="match status" value="1"/>
</dbReference>
<reference evidence="3" key="1">
    <citation type="journal article" date="2015" name="Nature">
        <title>Complex archaea that bridge the gap between prokaryotes and eukaryotes.</title>
        <authorList>
            <person name="Spang A."/>
            <person name="Saw J.H."/>
            <person name="Jorgensen S.L."/>
            <person name="Zaremba-Niedzwiedzka K."/>
            <person name="Martijn J."/>
            <person name="Lind A.E."/>
            <person name="van Eijk R."/>
            <person name="Schleper C."/>
            <person name="Guy L."/>
            <person name="Ettema T.J."/>
        </authorList>
    </citation>
    <scope>NUCLEOTIDE SEQUENCE</scope>
</reference>
<feature type="non-terminal residue" evidence="3">
    <location>
        <position position="246"/>
    </location>
</feature>
<keyword evidence="1" id="KW-0175">Coiled coil</keyword>
<dbReference type="CDD" id="cd12108">
    <property type="entry name" value="Hr-like"/>
    <property type="match status" value="1"/>
</dbReference>
<protein>
    <recommendedName>
        <fullName evidence="2">Hemerythrin-like domain-containing protein</fullName>
    </recommendedName>
</protein>
<feature type="domain" description="Hemerythrin-like" evidence="2">
    <location>
        <begin position="122"/>
        <end position="246"/>
    </location>
</feature>
<dbReference type="AlphaFoldDB" id="A0A0F8YBT0"/>